<dbReference type="SMART" id="SM00670">
    <property type="entry name" value="PINc"/>
    <property type="match status" value="1"/>
</dbReference>
<organism evidence="5 6">
    <name type="scientific">Cronobacter phage vB_CsaM_SemperBestia</name>
    <dbReference type="NCBI Taxonomy" id="2777353"/>
    <lineage>
        <taxon>Viruses</taxon>
        <taxon>Duplodnaviria</taxon>
        <taxon>Heunggongvirae</taxon>
        <taxon>Uroviricota</taxon>
        <taxon>Caudoviricetes</taxon>
        <taxon>Pantevenvirales</taxon>
        <taxon>Straboviridae</taxon>
        <taxon>Pseudotevenvirus</taxon>
        <taxon>Pseudotevenvirus leb</taxon>
    </lineage>
</organism>
<proteinExistence type="inferred from homology"/>
<dbReference type="InterPro" id="IPR027417">
    <property type="entry name" value="P-loop_NTPase"/>
</dbReference>
<dbReference type="InterPro" id="IPR003714">
    <property type="entry name" value="PhoH"/>
</dbReference>
<dbReference type="Pfam" id="PF02562">
    <property type="entry name" value="PhoH"/>
    <property type="match status" value="1"/>
</dbReference>
<evidence type="ECO:0000259" key="4">
    <source>
        <dbReference type="SMART" id="SM00670"/>
    </source>
</evidence>
<sequence length="448" mass="49332">MSKYVLDTNVLISNPYSIYSYIEPDSEIIITAATMEELDHLKSKERTAHEARLAIRLLSKAILGQNYEAITQTGVSLNLSNPAVPESVTLKIVDYDGTEEFPLDKQDARIIATCIQQGATLVTRDINMLLIAMSKGCPVLQYTGDDSLKDSDVLYSGYIDLPLFWETVEVLEYVGPVAVITYSSLPDADFYPNQYILSCGEIVGRVVNAGEFQLEVLPIKHEQALKRKLMKTIQPRDALQASFVDAILDKNNDVVTIMGAAGSGKTMLAVAGAMHMVNAGHFANLMYVKADSPLSGEIGFLPGTLGEKLRPAVEPCITSLNILFKDQPEVDKYVEGLLEKGVVQFPSLYYFRGRSIGHPDPGKGSVLIVDECQNLSNHEIKSIISRCGENTLLILCGNIKQIDNPRNTAVNNGFVYAVEKLKEYGHSSHVILDTVYRGRLAAFVEDNF</sequence>
<dbReference type="InterPro" id="IPR029060">
    <property type="entry name" value="PIN-like_dom_sf"/>
</dbReference>
<dbReference type="SUPFAM" id="SSF88723">
    <property type="entry name" value="PIN domain-like"/>
    <property type="match status" value="1"/>
</dbReference>
<accession>A0A7T3NB70</accession>
<feature type="domain" description="PIN" evidence="4">
    <location>
        <begin position="2"/>
        <end position="130"/>
    </location>
</feature>
<comment type="similarity">
    <text evidence="3">In the N-terminal section; belongs to the PINc/VapC protein family.</text>
</comment>
<dbReference type="Gene3D" id="3.40.50.1010">
    <property type="entry name" value="5'-nuclease"/>
    <property type="match status" value="1"/>
</dbReference>
<dbReference type="SUPFAM" id="SSF52540">
    <property type="entry name" value="P-loop containing nucleoside triphosphate hydrolases"/>
    <property type="match status" value="1"/>
</dbReference>
<evidence type="ECO:0000313" key="6">
    <source>
        <dbReference type="Proteomes" id="UP000595879"/>
    </source>
</evidence>
<dbReference type="InterPro" id="IPR002716">
    <property type="entry name" value="PIN_dom"/>
</dbReference>
<keyword evidence="2" id="KW-0067">ATP-binding</keyword>
<dbReference type="InterPro" id="IPR051451">
    <property type="entry name" value="PhoH2-like"/>
</dbReference>
<dbReference type="PANTHER" id="PTHR30473">
    <property type="entry name" value="PROTEIN PHOH"/>
    <property type="match status" value="1"/>
</dbReference>
<dbReference type="Pfam" id="PF13638">
    <property type="entry name" value="PIN_4"/>
    <property type="match status" value="1"/>
</dbReference>
<dbReference type="Gene3D" id="3.40.50.300">
    <property type="entry name" value="P-loop containing nucleotide triphosphate hydrolases"/>
    <property type="match status" value="1"/>
</dbReference>
<dbReference type="EMBL" id="MW021756">
    <property type="protein sequence ID" value="QPX76501.1"/>
    <property type="molecule type" value="Genomic_DNA"/>
</dbReference>
<name>A0A7T3NB70_9CAUD</name>
<evidence type="ECO:0000256" key="3">
    <source>
        <dbReference type="ARBA" id="ARBA00046345"/>
    </source>
</evidence>
<evidence type="ECO:0000256" key="2">
    <source>
        <dbReference type="ARBA" id="ARBA00022840"/>
    </source>
</evidence>
<protein>
    <submittedName>
        <fullName evidence="5">Putative PhoH family protein</fullName>
    </submittedName>
</protein>
<dbReference type="PANTHER" id="PTHR30473:SF2">
    <property type="entry name" value="PIN DOMAIN-CONTAINING PROTEIN"/>
    <property type="match status" value="1"/>
</dbReference>
<reference evidence="5 6" key="1">
    <citation type="submission" date="2020-09" db="EMBL/GenBank/DDBJ databases">
        <authorList>
            <person name="Reed H.X."/>
            <person name="Ayers H."/>
            <person name="Chronis L."/>
            <person name="Gaertner R."/>
            <person name="Thompson D."/>
            <person name="Newey C."/>
            <person name="Breakwell D.P."/>
            <person name="Grose J.H."/>
        </authorList>
    </citation>
    <scope>NUCLEOTIDE SEQUENCE [LARGE SCALE GENOMIC DNA]</scope>
</reference>
<dbReference type="CDD" id="cd09883">
    <property type="entry name" value="PIN_VapC_PhoHL-ATPase"/>
    <property type="match status" value="1"/>
</dbReference>
<keyword evidence="1" id="KW-0547">Nucleotide-binding</keyword>
<evidence type="ECO:0000256" key="1">
    <source>
        <dbReference type="ARBA" id="ARBA00022741"/>
    </source>
</evidence>
<evidence type="ECO:0000313" key="5">
    <source>
        <dbReference type="EMBL" id="QPX76501.1"/>
    </source>
</evidence>
<dbReference type="GO" id="GO:0005524">
    <property type="term" value="F:ATP binding"/>
    <property type="evidence" value="ECO:0007669"/>
    <property type="project" value="UniProtKB-KW"/>
</dbReference>
<dbReference type="Proteomes" id="UP000595879">
    <property type="component" value="Genome"/>
</dbReference>